<reference evidence="3 4" key="1">
    <citation type="journal article" date="2017" name="Nature">
        <title>The Apostasia genome and the evolution of orchids.</title>
        <authorList>
            <person name="Zhang G.Q."/>
            <person name="Liu K.W."/>
            <person name="Li Z."/>
            <person name="Lohaus R."/>
            <person name="Hsiao Y.Y."/>
            <person name="Niu S.C."/>
            <person name="Wang J.Y."/>
            <person name="Lin Y.C."/>
            <person name="Xu Q."/>
            <person name="Chen L.J."/>
            <person name="Yoshida K."/>
            <person name="Fujiwara S."/>
            <person name="Wang Z.W."/>
            <person name="Zhang Y.Q."/>
            <person name="Mitsuda N."/>
            <person name="Wang M."/>
            <person name="Liu G.H."/>
            <person name="Pecoraro L."/>
            <person name="Huang H.X."/>
            <person name="Xiao X.J."/>
            <person name="Lin M."/>
            <person name="Wu X.Y."/>
            <person name="Wu W.L."/>
            <person name="Chen Y.Y."/>
            <person name="Chang S.B."/>
            <person name="Sakamoto S."/>
            <person name="Ohme-Takagi M."/>
            <person name="Yagi M."/>
            <person name="Zeng S.J."/>
            <person name="Shen C.Y."/>
            <person name="Yeh C.M."/>
            <person name="Luo Y.B."/>
            <person name="Tsai W.C."/>
            <person name="Van de Peer Y."/>
            <person name="Liu Z.J."/>
        </authorList>
    </citation>
    <scope>NUCLEOTIDE SEQUENCE [LARGE SCALE GENOMIC DNA]</scope>
    <source>
        <strain evidence="4">cv. Shenzhen</strain>
        <tissue evidence="3">Stem</tissue>
    </source>
</reference>
<gene>
    <name evidence="3" type="ORF">AXF42_Ash006796</name>
</gene>
<feature type="chain" id="PRO_5014136097" evidence="2">
    <location>
        <begin position="25"/>
        <end position="146"/>
    </location>
</feature>
<name>A0A2I0AJ53_9ASPA</name>
<evidence type="ECO:0000313" key="4">
    <source>
        <dbReference type="Proteomes" id="UP000236161"/>
    </source>
</evidence>
<keyword evidence="4" id="KW-1185">Reference proteome</keyword>
<keyword evidence="1" id="KW-0472">Membrane</keyword>
<evidence type="ECO:0000313" key="3">
    <source>
        <dbReference type="EMBL" id="PKA55594.1"/>
    </source>
</evidence>
<proteinExistence type="predicted"/>
<evidence type="ECO:0000256" key="1">
    <source>
        <dbReference type="SAM" id="Phobius"/>
    </source>
</evidence>
<dbReference type="AlphaFoldDB" id="A0A2I0AJ53"/>
<keyword evidence="1" id="KW-1133">Transmembrane helix</keyword>
<dbReference type="Proteomes" id="UP000236161">
    <property type="component" value="Unassembled WGS sequence"/>
</dbReference>
<dbReference type="EMBL" id="KZ451979">
    <property type="protein sequence ID" value="PKA55594.1"/>
    <property type="molecule type" value="Genomic_DNA"/>
</dbReference>
<feature type="signal peptide" evidence="2">
    <location>
        <begin position="1"/>
        <end position="24"/>
    </location>
</feature>
<evidence type="ECO:0000256" key="2">
    <source>
        <dbReference type="SAM" id="SignalP"/>
    </source>
</evidence>
<accession>A0A2I0AJ53</accession>
<keyword evidence="1" id="KW-0812">Transmembrane</keyword>
<sequence>MASAGAHLLLILLLTTSMAGITSAQPNEAMGPSGFRQITSIQVIEIVAIAALAAYNTLAPGHRHPRVEFVRALTAYYTPLLDPYRREPVNWFRMAMIVKVSVADAWLSPEYPPSERILVVHFAVPLSLPILPPNVILGSIRIVLFP</sequence>
<protein>
    <submittedName>
        <fullName evidence="3">Uncharacterized protein</fullName>
    </submittedName>
</protein>
<keyword evidence="2" id="KW-0732">Signal</keyword>
<feature type="transmembrane region" description="Helical" evidence="1">
    <location>
        <begin position="40"/>
        <end position="58"/>
    </location>
</feature>
<organism evidence="3 4">
    <name type="scientific">Apostasia shenzhenica</name>
    <dbReference type="NCBI Taxonomy" id="1088818"/>
    <lineage>
        <taxon>Eukaryota</taxon>
        <taxon>Viridiplantae</taxon>
        <taxon>Streptophyta</taxon>
        <taxon>Embryophyta</taxon>
        <taxon>Tracheophyta</taxon>
        <taxon>Spermatophyta</taxon>
        <taxon>Magnoliopsida</taxon>
        <taxon>Liliopsida</taxon>
        <taxon>Asparagales</taxon>
        <taxon>Orchidaceae</taxon>
        <taxon>Apostasioideae</taxon>
        <taxon>Apostasia</taxon>
    </lineage>
</organism>